<dbReference type="GO" id="GO:0004252">
    <property type="term" value="F:serine-type endopeptidase activity"/>
    <property type="evidence" value="ECO:0007669"/>
    <property type="project" value="UniProtKB-UniRule"/>
</dbReference>
<dbReference type="FunFam" id="3.90.226.10:FF:000001">
    <property type="entry name" value="ATP-dependent Clp protease proteolytic subunit"/>
    <property type="match status" value="1"/>
</dbReference>
<dbReference type="NCBIfam" id="NF001368">
    <property type="entry name" value="PRK00277.1"/>
    <property type="match status" value="1"/>
</dbReference>
<dbReference type="GO" id="GO:0005737">
    <property type="term" value="C:cytoplasm"/>
    <property type="evidence" value="ECO:0007669"/>
    <property type="project" value="UniProtKB-SubCell"/>
</dbReference>
<dbReference type="InterPro" id="IPR001907">
    <property type="entry name" value="ClpP"/>
</dbReference>
<evidence type="ECO:0000256" key="3">
    <source>
        <dbReference type="ARBA" id="ARBA00022670"/>
    </source>
</evidence>
<evidence type="ECO:0000256" key="6">
    <source>
        <dbReference type="ARBA" id="ARBA00034021"/>
    </source>
</evidence>
<gene>
    <name evidence="7" type="primary">clpP</name>
    <name evidence="9" type="ORF">A2527_12345</name>
</gene>
<comment type="function">
    <text evidence="7">Cleaves peptides in various proteins in a process that requires ATP hydrolysis. Has a chymotrypsin-like activity. Plays a major role in the degradation of misfolded proteins.</text>
</comment>
<dbReference type="GO" id="GO:0009368">
    <property type="term" value="C:endopeptidase Clp complex"/>
    <property type="evidence" value="ECO:0007669"/>
    <property type="project" value="TreeGrafter"/>
</dbReference>
<dbReference type="AlphaFoldDB" id="A0A1F6GDB1"/>
<dbReference type="SUPFAM" id="SSF52096">
    <property type="entry name" value="ClpP/crotonase"/>
    <property type="match status" value="1"/>
</dbReference>
<dbReference type="HAMAP" id="MF_00444">
    <property type="entry name" value="ClpP"/>
    <property type="match status" value="1"/>
</dbReference>
<dbReference type="NCBIfam" id="NF009205">
    <property type="entry name" value="PRK12553.1"/>
    <property type="match status" value="1"/>
</dbReference>
<keyword evidence="5 7" id="KW-0720">Serine protease</keyword>
<comment type="subcellular location">
    <subcellularLocation>
        <location evidence="7">Cytoplasm</location>
    </subcellularLocation>
</comment>
<organism evidence="9 10">
    <name type="scientific">Candidatus Lambdaproteobacteria bacterium RIFOXYD2_FULL_50_16</name>
    <dbReference type="NCBI Taxonomy" id="1817772"/>
    <lineage>
        <taxon>Bacteria</taxon>
        <taxon>Pseudomonadati</taxon>
        <taxon>Pseudomonadota</taxon>
        <taxon>Candidatus Lambdaproteobacteria</taxon>
    </lineage>
</organism>
<evidence type="ECO:0000256" key="8">
    <source>
        <dbReference type="RuleBase" id="RU003567"/>
    </source>
</evidence>
<comment type="caution">
    <text evidence="7">Lacks conserved residue(s) required for the propagation of feature annotation.</text>
</comment>
<dbReference type="Proteomes" id="UP000178449">
    <property type="component" value="Unassembled WGS sequence"/>
</dbReference>
<keyword evidence="3 7" id="KW-0645">Protease</keyword>
<comment type="catalytic activity">
    <reaction evidence="6 7">
        <text>Hydrolysis of proteins to small peptides in the presence of ATP and magnesium. alpha-casein is the usual test substrate. In the absence of ATP, only oligopeptides shorter than five residues are hydrolyzed (such as succinyl-Leu-Tyr-|-NHMec, and Leu-Tyr-Leu-|-Tyr-Trp, in which cleavage of the -Tyr-|-Leu- and -Tyr-|-Trp bonds also occurs).</text>
        <dbReference type="EC" id="3.4.21.92"/>
    </reaction>
</comment>
<dbReference type="STRING" id="1817772.A2527_12345"/>
<name>A0A1F6GDB1_9PROT</name>
<accession>A0A1F6GDB1</accession>
<dbReference type="PANTHER" id="PTHR10381:SF70">
    <property type="entry name" value="ATP-DEPENDENT CLP PROTEASE PROTEOLYTIC SUBUNIT"/>
    <property type="match status" value="1"/>
</dbReference>
<dbReference type="PANTHER" id="PTHR10381">
    <property type="entry name" value="ATP-DEPENDENT CLP PROTEASE PROTEOLYTIC SUBUNIT"/>
    <property type="match status" value="1"/>
</dbReference>
<dbReference type="InterPro" id="IPR023562">
    <property type="entry name" value="ClpP/TepA"/>
</dbReference>
<comment type="similarity">
    <text evidence="1 7 8">Belongs to the peptidase S14 family.</text>
</comment>
<proteinExistence type="inferred from homology"/>
<dbReference type="PRINTS" id="PR00127">
    <property type="entry name" value="CLPPROTEASEP"/>
</dbReference>
<dbReference type="Pfam" id="PF00574">
    <property type="entry name" value="CLP_protease"/>
    <property type="match status" value="1"/>
</dbReference>
<evidence type="ECO:0000256" key="2">
    <source>
        <dbReference type="ARBA" id="ARBA00022490"/>
    </source>
</evidence>
<dbReference type="GO" id="GO:0004176">
    <property type="term" value="F:ATP-dependent peptidase activity"/>
    <property type="evidence" value="ECO:0007669"/>
    <property type="project" value="InterPro"/>
</dbReference>
<evidence type="ECO:0000313" key="9">
    <source>
        <dbReference type="EMBL" id="OGG96101.1"/>
    </source>
</evidence>
<dbReference type="CDD" id="cd07017">
    <property type="entry name" value="S14_ClpP_2"/>
    <property type="match status" value="1"/>
</dbReference>
<sequence length="195" mass="21576">MSIPYVIEQTNRGERTYDIYSRLLKDRIIFMGDEINSYTANVVIAQLLFLEADKPDQDINLYINSYGGSVNAGLAIYDTIQYIRPAVQTICIGQARNIAALLLSAGAKGKRIALPNATILLRQPIGGIGGQATDIEIQTKENVRVKNRVNGILAEHTGQEIKKIAQDTERDLFLSASEAVSYGLIDVMMDKRTEK</sequence>
<dbReference type="InterPro" id="IPR029045">
    <property type="entry name" value="ClpP/crotonase-like_dom_sf"/>
</dbReference>
<keyword evidence="4 7" id="KW-0378">Hydrolase</keyword>
<evidence type="ECO:0000256" key="1">
    <source>
        <dbReference type="ARBA" id="ARBA00007039"/>
    </source>
</evidence>
<comment type="subunit">
    <text evidence="7">Fourteen ClpP subunits assemble into 2 heptameric rings which stack back to back to give a disk-like structure with a central cavity, resembling the structure of eukaryotic proteasomes.</text>
</comment>
<evidence type="ECO:0000256" key="5">
    <source>
        <dbReference type="ARBA" id="ARBA00022825"/>
    </source>
</evidence>
<dbReference type="GO" id="GO:0051117">
    <property type="term" value="F:ATPase binding"/>
    <property type="evidence" value="ECO:0007669"/>
    <property type="project" value="TreeGrafter"/>
</dbReference>
<protein>
    <recommendedName>
        <fullName evidence="7 8">ATP-dependent Clp protease proteolytic subunit</fullName>
        <ecNumber evidence="7">3.4.21.92</ecNumber>
    </recommendedName>
    <alternativeName>
        <fullName evidence="7">Endopeptidase Clp</fullName>
    </alternativeName>
</protein>
<evidence type="ECO:0000313" key="10">
    <source>
        <dbReference type="Proteomes" id="UP000178449"/>
    </source>
</evidence>
<keyword evidence="2 7" id="KW-0963">Cytoplasm</keyword>
<dbReference type="EC" id="3.4.21.92" evidence="7"/>
<dbReference type="EMBL" id="MFNE01000019">
    <property type="protein sequence ID" value="OGG96101.1"/>
    <property type="molecule type" value="Genomic_DNA"/>
</dbReference>
<comment type="caution">
    <text evidence="9">The sequence shown here is derived from an EMBL/GenBank/DDBJ whole genome shotgun (WGS) entry which is preliminary data.</text>
</comment>
<evidence type="ECO:0000256" key="7">
    <source>
        <dbReference type="HAMAP-Rule" id="MF_00444"/>
    </source>
</evidence>
<reference evidence="9 10" key="1">
    <citation type="journal article" date="2016" name="Nat. Commun.">
        <title>Thousands of microbial genomes shed light on interconnected biogeochemical processes in an aquifer system.</title>
        <authorList>
            <person name="Anantharaman K."/>
            <person name="Brown C.T."/>
            <person name="Hug L.A."/>
            <person name="Sharon I."/>
            <person name="Castelle C.J."/>
            <person name="Probst A.J."/>
            <person name="Thomas B.C."/>
            <person name="Singh A."/>
            <person name="Wilkins M.J."/>
            <person name="Karaoz U."/>
            <person name="Brodie E.L."/>
            <person name="Williams K.H."/>
            <person name="Hubbard S.S."/>
            <person name="Banfield J.F."/>
        </authorList>
    </citation>
    <scope>NUCLEOTIDE SEQUENCE [LARGE SCALE GENOMIC DNA]</scope>
</reference>
<dbReference type="Gene3D" id="3.90.226.10">
    <property type="entry name" value="2-enoyl-CoA Hydratase, Chain A, domain 1"/>
    <property type="match status" value="1"/>
</dbReference>
<evidence type="ECO:0000256" key="4">
    <source>
        <dbReference type="ARBA" id="ARBA00022801"/>
    </source>
</evidence>
<dbReference type="GO" id="GO:0006515">
    <property type="term" value="P:protein quality control for misfolded or incompletely synthesized proteins"/>
    <property type="evidence" value="ECO:0007669"/>
    <property type="project" value="TreeGrafter"/>
</dbReference>